<proteinExistence type="inferred from homology"/>
<feature type="transmembrane region" description="Helical" evidence="7">
    <location>
        <begin position="42"/>
        <end position="66"/>
    </location>
</feature>
<comment type="subcellular location">
    <subcellularLocation>
        <location evidence="1">Membrane</location>
        <topology evidence="1">Multi-pass membrane protein</topology>
    </subcellularLocation>
</comment>
<evidence type="ECO:0000313" key="10">
    <source>
        <dbReference type="Proteomes" id="UP000799324"/>
    </source>
</evidence>
<comment type="similarity">
    <text evidence="5">Belongs to the SAT4 family.</text>
</comment>
<keyword evidence="2 7" id="KW-0812">Transmembrane</keyword>
<evidence type="ECO:0000256" key="5">
    <source>
        <dbReference type="ARBA" id="ARBA00038359"/>
    </source>
</evidence>
<feature type="transmembrane region" description="Helical" evidence="7">
    <location>
        <begin position="232"/>
        <end position="256"/>
    </location>
</feature>
<reference evidence="9" key="1">
    <citation type="journal article" date="2020" name="Stud. Mycol.">
        <title>101 Dothideomycetes genomes: a test case for predicting lifestyles and emergence of pathogens.</title>
        <authorList>
            <person name="Haridas S."/>
            <person name="Albert R."/>
            <person name="Binder M."/>
            <person name="Bloem J."/>
            <person name="Labutti K."/>
            <person name="Salamov A."/>
            <person name="Andreopoulos B."/>
            <person name="Baker S."/>
            <person name="Barry K."/>
            <person name="Bills G."/>
            <person name="Bluhm B."/>
            <person name="Cannon C."/>
            <person name="Castanera R."/>
            <person name="Culley D."/>
            <person name="Daum C."/>
            <person name="Ezra D."/>
            <person name="Gonzalez J."/>
            <person name="Henrissat B."/>
            <person name="Kuo A."/>
            <person name="Liang C."/>
            <person name="Lipzen A."/>
            <person name="Lutzoni F."/>
            <person name="Magnuson J."/>
            <person name="Mondo S."/>
            <person name="Nolan M."/>
            <person name="Ohm R."/>
            <person name="Pangilinan J."/>
            <person name="Park H.-J."/>
            <person name="Ramirez L."/>
            <person name="Alfaro M."/>
            <person name="Sun H."/>
            <person name="Tritt A."/>
            <person name="Yoshinaga Y."/>
            <person name="Zwiers L.-H."/>
            <person name="Turgeon B."/>
            <person name="Goodwin S."/>
            <person name="Spatafora J."/>
            <person name="Crous P."/>
            <person name="Grigoriev I."/>
        </authorList>
    </citation>
    <scope>NUCLEOTIDE SEQUENCE</scope>
    <source>
        <strain evidence="9">CBS 122681</strain>
    </source>
</reference>
<dbReference type="Proteomes" id="UP000799324">
    <property type="component" value="Unassembled WGS sequence"/>
</dbReference>
<evidence type="ECO:0000256" key="7">
    <source>
        <dbReference type="SAM" id="Phobius"/>
    </source>
</evidence>
<dbReference type="OrthoDB" id="5401779at2759"/>
<keyword evidence="3 7" id="KW-1133">Transmembrane helix</keyword>
<protein>
    <recommendedName>
        <fullName evidence="8">Rhodopsin domain-containing protein</fullName>
    </recommendedName>
</protein>
<dbReference type="GO" id="GO:0016020">
    <property type="term" value="C:membrane"/>
    <property type="evidence" value="ECO:0007669"/>
    <property type="project" value="UniProtKB-SubCell"/>
</dbReference>
<evidence type="ECO:0000256" key="6">
    <source>
        <dbReference type="SAM" id="MobiDB-lite"/>
    </source>
</evidence>
<evidence type="ECO:0000259" key="8">
    <source>
        <dbReference type="Pfam" id="PF20684"/>
    </source>
</evidence>
<evidence type="ECO:0000256" key="2">
    <source>
        <dbReference type="ARBA" id="ARBA00022692"/>
    </source>
</evidence>
<feature type="transmembrane region" description="Helical" evidence="7">
    <location>
        <begin position="199"/>
        <end position="226"/>
    </location>
</feature>
<dbReference type="Pfam" id="PF20684">
    <property type="entry name" value="Fung_rhodopsin"/>
    <property type="match status" value="1"/>
</dbReference>
<dbReference type="InterPro" id="IPR052337">
    <property type="entry name" value="SAT4-like"/>
</dbReference>
<keyword evidence="10" id="KW-1185">Reference proteome</keyword>
<dbReference type="PANTHER" id="PTHR33048:SF129">
    <property type="entry name" value="INTEGRAL MEMBRANE PROTEIN-RELATED"/>
    <property type="match status" value="1"/>
</dbReference>
<feature type="region of interest" description="Disordered" evidence="6">
    <location>
        <begin position="316"/>
        <end position="371"/>
    </location>
</feature>
<dbReference type="AlphaFoldDB" id="A0A6A6SVG5"/>
<dbReference type="EMBL" id="MU004419">
    <property type="protein sequence ID" value="KAF2651726.1"/>
    <property type="molecule type" value="Genomic_DNA"/>
</dbReference>
<evidence type="ECO:0000256" key="3">
    <source>
        <dbReference type="ARBA" id="ARBA00022989"/>
    </source>
</evidence>
<sequence length="371" mass="41939">MGTPNYVLLRGVEITTLILALLFTIVRLINRVYRNTLSLDDAILVVGVALAVAITVMILHMLDFGYGSDEVELQPAWGEPLGKLSLASFTLFPVCYCLIRSSIVLTYLRLFPAQTNKWFCYGLFALQGAYALWASLTTLLQCSPIEGYWRHDITRKCIDPKNQDYAILTLNSTFDIVVYLWPAHYLYNLNLPMRQRVGLIAMFSVGIVNIGLSFTRLSLLIVMYSTKDYSRYGVWGCMIIVLESHIGITTACLPYVRYMYDFVAAKILSLTQASRSCTRESRTGQNGGEDGSHPFQQLSDEHKQIRVQRRTDIVVSGSNGEEDEDAPMPGYRRNSLYRTEEERRTIEEESIHEPMSTSTDAIAVTHDHKAS</sequence>
<keyword evidence="4 7" id="KW-0472">Membrane</keyword>
<dbReference type="PANTHER" id="PTHR33048">
    <property type="entry name" value="PTH11-LIKE INTEGRAL MEMBRANE PROTEIN (AFU_ORTHOLOGUE AFUA_5G11245)"/>
    <property type="match status" value="1"/>
</dbReference>
<evidence type="ECO:0000313" key="9">
    <source>
        <dbReference type="EMBL" id="KAF2651726.1"/>
    </source>
</evidence>
<name>A0A6A6SVG5_9PLEO</name>
<feature type="transmembrane region" description="Helical" evidence="7">
    <location>
        <begin position="120"/>
        <end position="140"/>
    </location>
</feature>
<feature type="transmembrane region" description="Helical" evidence="7">
    <location>
        <begin position="165"/>
        <end position="187"/>
    </location>
</feature>
<evidence type="ECO:0000256" key="1">
    <source>
        <dbReference type="ARBA" id="ARBA00004141"/>
    </source>
</evidence>
<feature type="compositionally biased region" description="Basic and acidic residues" evidence="6">
    <location>
        <begin position="338"/>
        <end position="352"/>
    </location>
</feature>
<organism evidence="9 10">
    <name type="scientific">Lophiostoma macrostomum CBS 122681</name>
    <dbReference type="NCBI Taxonomy" id="1314788"/>
    <lineage>
        <taxon>Eukaryota</taxon>
        <taxon>Fungi</taxon>
        <taxon>Dikarya</taxon>
        <taxon>Ascomycota</taxon>
        <taxon>Pezizomycotina</taxon>
        <taxon>Dothideomycetes</taxon>
        <taxon>Pleosporomycetidae</taxon>
        <taxon>Pleosporales</taxon>
        <taxon>Lophiostomataceae</taxon>
        <taxon>Lophiostoma</taxon>
    </lineage>
</organism>
<dbReference type="InterPro" id="IPR049326">
    <property type="entry name" value="Rhodopsin_dom_fungi"/>
</dbReference>
<evidence type="ECO:0000256" key="4">
    <source>
        <dbReference type="ARBA" id="ARBA00023136"/>
    </source>
</evidence>
<feature type="transmembrane region" description="Helical" evidence="7">
    <location>
        <begin position="6"/>
        <end position="30"/>
    </location>
</feature>
<feature type="transmembrane region" description="Helical" evidence="7">
    <location>
        <begin position="86"/>
        <end position="108"/>
    </location>
</feature>
<gene>
    <name evidence="9" type="ORF">K491DRAFT_696240</name>
</gene>
<accession>A0A6A6SVG5</accession>
<feature type="domain" description="Rhodopsin" evidence="8">
    <location>
        <begin position="26"/>
        <end position="259"/>
    </location>
</feature>
<feature type="region of interest" description="Disordered" evidence="6">
    <location>
        <begin position="278"/>
        <end position="302"/>
    </location>
</feature>